<gene>
    <name evidence="1" type="ORF">J437_LFUL013877</name>
</gene>
<dbReference type="PANTHER" id="PTHR45913:SF21">
    <property type="entry name" value="DUF4371 DOMAIN-CONTAINING PROTEIN"/>
    <property type="match status" value="1"/>
</dbReference>
<organism evidence="1 2">
    <name type="scientific">Ladona fulva</name>
    <name type="common">Scarce chaser dragonfly</name>
    <name type="synonym">Libellula fulva</name>
    <dbReference type="NCBI Taxonomy" id="123851"/>
    <lineage>
        <taxon>Eukaryota</taxon>
        <taxon>Metazoa</taxon>
        <taxon>Ecdysozoa</taxon>
        <taxon>Arthropoda</taxon>
        <taxon>Hexapoda</taxon>
        <taxon>Insecta</taxon>
        <taxon>Pterygota</taxon>
        <taxon>Palaeoptera</taxon>
        <taxon>Odonata</taxon>
        <taxon>Epiprocta</taxon>
        <taxon>Anisoptera</taxon>
        <taxon>Libelluloidea</taxon>
        <taxon>Libellulidae</taxon>
        <taxon>Ladona</taxon>
    </lineage>
</organism>
<dbReference type="AlphaFoldDB" id="A0A8K0P6K7"/>
<reference evidence="1" key="1">
    <citation type="submission" date="2013-04" db="EMBL/GenBank/DDBJ databases">
        <authorList>
            <person name="Qu J."/>
            <person name="Murali S.C."/>
            <person name="Bandaranaike D."/>
            <person name="Bellair M."/>
            <person name="Blankenburg K."/>
            <person name="Chao H."/>
            <person name="Dinh H."/>
            <person name="Doddapaneni H."/>
            <person name="Downs B."/>
            <person name="Dugan-Rocha S."/>
            <person name="Elkadiri S."/>
            <person name="Gnanaolivu R.D."/>
            <person name="Hernandez B."/>
            <person name="Javaid M."/>
            <person name="Jayaseelan J.C."/>
            <person name="Lee S."/>
            <person name="Li M."/>
            <person name="Ming W."/>
            <person name="Munidasa M."/>
            <person name="Muniz J."/>
            <person name="Nguyen L."/>
            <person name="Ongeri F."/>
            <person name="Osuji N."/>
            <person name="Pu L.-L."/>
            <person name="Puazo M."/>
            <person name="Qu C."/>
            <person name="Quiroz J."/>
            <person name="Raj R."/>
            <person name="Weissenberger G."/>
            <person name="Xin Y."/>
            <person name="Zou X."/>
            <person name="Han Y."/>
            <person name="Richards S."/>
            <person name="Worley K."/>
            <person name="Muzny D."/>
            <person name="Gibbs R."/>
        </authorList>
    </citation>
    <scope>NUCLEOTIDE SEQUENCE</scope>
    <source>
        <strain evidence="1">Sampled in the wild</strain>
    </source>
</reference>
<dbReference type="EMBL" id="KZ308863">
    <property type="protein sequence ID" value="KAG8234997.1"/>
    <property type="molecule type" value="Genomic_DNA"/>
</dbReference>
<comment type="caution">
    <text evidence="1">The sequence shown here is derived from an EMBL/GenBank/DDBJ whole genome shotgun (WGS) entry which is preliminary data.</text>
</comment>
<accession>A0A8K0P6K7</accession>
<evidence type="ECO:0000313" key="1">
    <source>
        <dbReference type="EMBL" id="KAG8234997.1"/>
    </source>
</evidence>
<name>A0A8K0P6K7_LADFU</name>
<proteinExistence type="predicted"/>
<dbReference type="PANTHER" id="PTHR45913">
    <property type="entry name" value="EPM2A-INTERACTING PROTEIN 1"/>
    <property type="match status" value="1"/>
</dbReference>
<protein>
    <recommendedName>
        <fullName evidence="3">SPIN-DOC-like zinc-finger domain-containing protein</fullName>
    </recommendedName>
</protein>
<keyword evidence="2" id="KW-1185">Reference proteome</keyword>
<sequence length="323" mass="36895">MSGPSKRQKTYYYKSSREEMYCFVDMKGKCVCLLCGASVAFAKKHNTNHRTFAKNYLENSEIRKKKVCELKSKLSAQQSKTKPFQDRELLKEAFLAGAESLFEGFSNKREIISVIQELQLSDSTVLRRIEAIADDMQCQLKRDVKTCEWFFLQFDESMDISDTSQLAVIIRMVFNDFTVKEELLKILPLKKRMQGEDIYNVFKTYAAEIGLPLKKLLAITTDGAPVIIGRTNGFVALCKKDACFPNFMSYHCIIHQEALRTKILPFGHVMDVVTAIINFIRVAPLQHRLFKALLEDSGDKTVSSCMQKSDGSAEVKFYPGFYL</sequence>
<evidence type="ECO:0008006" key="3">
    <source>
        <dbReference type="Google" id="ProtNLM"/>
    </source>
</evidence>
<dbReference type="Proteomes" id="UP000792457">
    <property type="component" value="Unassembled WGS sequence"/>
</dbReference>
<reference evidence="1" key="2">
    <citation type="submission" date="2017-10" db="EMBL/GenBank/DDBJ databases">
        <title>Ladona fulva Genome sequencing and assembly.</title>
        <authorList>
            <person name="Murali S."/>
            <person name="Richards S."/>
            <person name="Bandaranaike D."/>
            <person name="Bellair M."/>
            <person name="Blankenburg K."/>
            <person name="Chao H."/>
            <person name="Dinh H."/>
            <person name="Doddapaneni H."/>
            <person name="Dugan-Rocha S."/>
            <person name="Elkadiri S."/>
            <person name="Gnanaolivu R."/>
            <person name="Hernandez B."/>
            <person name="Skinner E."/>
            <person name="Javaid M."/>
            <person name="Lee S."/>
            <person name="Li M."/>
            <person name="Ming W."/>
            <person name="Munidasa M."/>
            <person name="Muniz J."/>
            <person name="Nguyen L."/>
            <person name="Hughes D."/>
            <person name="Osuji N."/>
            <person name="Pu L.-L."/>
            <person name="Puazo M."/>
            <person name="Qu C."/>
            <person name="Quiroz J."/>
            <person name="Raj R."/>
            <person name="Weissenberger G."/>
            <person name="Xin Y."/>
            <person name="Zou X."/>
            <person name="Han Y."/>
            <person name="Worley K."/>
            <person name="Muzny D."/>
            <person name="Gibbs R."/>
        </authorList>
    </citation>
    <scope>NUCLEOTIDE SEQUENCE</scope>
    <source>
        <strain evidence="1">Sampled in the wild</strain>
    </source>
</reference>
<dbReference type="OrthoDB" id="6431883at2759"/>
<evidence type="ECO:0000313" key="2">
    <source>
        <dbReference type="Proteomes" id="UP000792457"/>
    </source>
</evidence>